<dbReference type="EMBL" id="LR796175">
    <property type="protein sequence ID" value="CAB4124003.1"/>
    <property type="molecule type" value="Genomic_DNA"/>
</dbReference>
<organism evidence="1">
    <name type="scientific">uncultured Caudovirales phage</name>
    <dbReference type="NCBI Taxonomy" id="2100421"/>
    <lineage>
        <taxon>Viruses</taxon>
        <taxon>Duplodnaviria</taxon>
        <taxon>Heunggongvirae</taxon>
        <taxon>Uroviricota</taxon>
        <taxon>Caudoviricetes</taxon>
        <taxon>Peduoviridae</taxon>
        <taxon>Maltschvirus</taxon>
        <taxon>Maltschvirus maltsch</taxon>
    </lineage>
</organism>
<name>A0A6J5KSH1_9CAUD</name>
<proteinExistence type="predicted"/>
<sequence length="163" mass="18503">MQILVELDGVIRDERDDGVIATGMLMYSTLTVYNRMIIMTSMSTAEAERWLNQNKIVDFDLIVDSSVGLEDEVLAERQINVSRAKGNIDLFITANPNLWVYAFEKGIPSVMLGMPSYIRPEFRPDAPKRVRSWDDISAAIDKQNEARTKDVRLTRTEGLNFGD</sequence>
<accession>A0A6J5KSH1</accession>
<gene>
    <name evidence="1" type="ORF">UFOVP45_93</name>
</gene>
<reference evidence="1" key="1">
    <citation type="submission" date="2020-04" db="EMBL/GenBank/DDBJ databases">
        <authorList>
            <person name="Chiriac C."/>
            <person name="Salcher M."/>
            <person name="Ghai R."/>
            <person name="Kavagutti S V."/>
        </authorList>
    </citation>
    <scope>NUCLEOTIDE SEQUENCE</scope>
</reference>
<protein>
    <submittedName>
        <fullName evidence="1">Uncharacterized protein</fullName>
    </submittedName>
</protein>
<evidence type="ECO:0000313" key="1">
    <source>
        <dbReference type="EMBL" id="CAB4124003.1"/>
    </source>
</evidence>